<name>B8CFE1_THAPS</name>
<dbReference type="SUPFAM" id="SSF53254">
    <property type="entry name" value="Phosphoglycerate mutase-like"/>
    <property type="match status" value="1"/>
</dbReference>
<dbReference type="Proteomes" id="UP000001449">
    <property type="component" value="Chromosome 22"/>
</dbReference>
<evidence type="ECO:0000256" key="1">
    <source>
        <dbReference type="SAM" id="Phobius"/>
    </source>
</evidence>
<dbReference type="PROSITE" id="PS00175">
    <property type="entry name" value="PG_MUTASE"/>
    <property type="match status" value="1"/>
</dbReference>
<dbReference type="InterPro" id="IPR001345">
    <property type="entry name" value="PG/BPGM_mutase_AS"/>
</dbReference>
<evidence type="ECO:0000313" key="3">
    <source>
        <dbReference type="Proteomes" id="UP000001449"/>
    </source>
</evidence>
<dbReference type="GeneID" id="7442805"/>
<dbReference type="OMA" id="LWFRAFF"/>
<protein>
    <submittedName>
        <fullName evidence="2">Uncharacterized protein</fullName>
    </submittedName>
</protein>
<dbReference type="AlphaFoldDB" id="B8CFE1"/>
<dbReference type="PaxDb" id="35128-Thaps11731"/>
<keyword evidence="3" id="KW-1185">Reference proteome</keyword>
<dbReference type="EMBL" id="CM000653">
    <property type="protein sequence ID" value="EED87785.1"/>
    <property type="molecule type" value="Genomic_DNA"/>
</dbReference>
<dbReference type="InParanoid" id="B8CFE1"/>
<dbReference type="PANTHER" id="PTHR48100">
    <property type="entry name" value="BROAD-SPECIFICITY PHOSPHATASE YOR283W-RELATED"/>
    <property type="match status" value="1"/>
</dbReference>
<dbReference type="KEGG" id="tps:THAPSDRAFT_11731"/>
<feature type="transmembrane region" description="Helical" evidence="1">
    <location>
        <begin position="121"/>
        <end position="143"/>
    </location>
</feature>
<reference evidence="2 3" key="1">
    <citation type="journal article" date="2004" name="Science">
        <title>The genome of the diatom Thalassiosira pseudonana: ecology, evolution, and metabolism.</title>
        <authorList>
            <person name="Armbrust E.V."/>
            <person name="Berges J.A."/>
            <person name="Bowler C."/>
            <person name="Green B.R."/>
            <person name="Martinez D."/>
            <person name="Putnam N.H."/>
            <person name="Zhou S."/>
            <person name="Allen A.E."/>
            <person name="Apt K.E."/>
            <person name="Bechner M."/>
            <person name="Brzezinski M.A."/>
            <person name="Chaal B.K."/>
            <person name="Chiovitti A."/>
            <person name="Davis A.K."/>
            <person name="Demarest M.S."/>
            <person name="Detter J.C."/>
            <person name="Glavina T."/>
            <person name="Goodstein D."/>
            <person name="Hadi M.Z."/>
            <person name="Hellsten U."/>
            <person name="Hildebrand M."/>
            <person name="Jenkins B.D."/>
            <person name="Jurka J."/>
            <person name="Kapitonov V.V."/>
            <person name="Kroger N."/>
            <person name="Lau W.W."/>
            <person name="Lane T.W."/>
            <person name="Larimer F.W."/>
            <person name="Lippmeier J.C."/>
            <person name="Lucas S."/>
            <person name="Medina M."/>
            <person name="Montsant A."/>
            <person name="Obornik M."/>
            <person name="Parker M.S."/>
            <person name="Palenik B."/>
            <person name="Pazour G.J."/>
            <person name="Richardson P.M."/>
            <person name="Rynearson T.A."/>
            <person name="Saito M.A."/>
            <person name="Schwartz D.C."/>
            <person name="Thamatrakoln K."/>
            <person name="Valentin K."/>
            <person name="Vardi A."/>
            <person name="Wilkerson F.P."/>
            <person name="Rokhsar D.S."/>
        </authorList>
    </citation>
    <scope>NUCLEOTIDE SEQUENCE [LARGE SCALE GENOMIC DNA]</scope>
    <source>
        <strain evidence="2 3">CCMP1335</strain>
    </source>
</reference>
<keyword evidence="1" id="KW-1133">Transmembrane helix</keyword>
<evidence type="ECO:0000313" key="2">
    <source>
        <dbReference type="EMBL" id="EED87785.1"/>
    </source>
</evidence>
<gene>
    <name evidence="2" type="ORF">THAPSDRAFT_11731</name>
</gene>
<dbReference type="GO" id="GO:0005737">
    <property type="term" value="C:cytoplasm"/>
    <property type="evidence" value="ECO:0000318"/>
    <property type="project" value="GO_Central"/>
</dbReference>
<dbReference type="InterPro" id="IPR029033">
    <property type="entry name" value="His_PPase_superfam"/>
</dbReference>
<organism evidence="2 3">
    <name type="scientific">Thalassiosira pseudonana</name>
    <name type="common">Marine diatom</name>
    <name type="synonym">Cyclotella nana</name>
    <dbReference type="NCBI Taxonomy" id="35128"/>
    <lineage>
        <taxon>Eukaryota</taxon>
        <taxon>Sar</taxon>
        <taxon>Stramenopiles</taxon>
        <taxon>Ochrophyta</taxon>
        <taxon>Bacillariophyta</taxon>
        <taxon>Coscinodiscophyceae</taxon>
        <taxon>Thalassiosirophycidae</taxon>
        <taxon>Thalassiosirales</taxon>
        <taxon>Thalassiosiraceae</taxon>
        <taxon>Thalassiosira</taxon>
    </lineage>
</organism>
<sequence length="395" mass="43970">MSAFHTFLSIPTFLLFQLTWLLHSLRRPILLVLALCLLSNPSSAIRKLKLVYTSFLYLIFCKDKKWKVPKEDPAVHFPKDFGGTAPSPVSGAKYKEKTIILIRHGESTWNDTFNPGDRNKLVFILLYIPNMIYAIAMEGYFFVSGKDSESWFFDSALSGKGVRQSEGLRKFLKKEKMRLGSGLDKREEVAVKLLLDLDNSSGEKEPSSHVVSSNLRRAISTAAIGLSDRFAASIKSNKNDKILLLPSLQEISRNPDALTILPPHGVAHPTWCDVSIPGITPSAFSALIDTQYHLGNKSLDSNGLIRLTQFCNDLFSNKLPKSNVIAAGHSLFFRSFFQLYLPRGVEHISKKKKLVNGGTVMFTLREATVGGKKQYMIDPSSVVVIYGGFGKHTKG</sequence>
<accession>B8CFE1</accession>
<dbReference type="GO" id="GO:0016791">
    <property type="term" value="F:phosphatase activity"/>
    <property type="evidence" value="ECO:0000318"/>
    <property type="project" value="GO_Central"/>
</dbReference>
<dbReference type="HOGENOM" id="CLU_058118_0_0_1"/>
<dbReference type="InterPro" id="IPR050275">
    <property type="entry name" value="PGM_Phosphatase"/>
</dbReference>
<reference evidence="2 3" key="2">
    <citation type="journal article" date="2008" name="Nature">
        <title>The Phaeodactylum genome reveals the evolutionary history of diatom genomes.</title>
        <authorList>
            <person name="Bowler C."/>
            <person name="Allen A.E."/>
            <person name="Badger J.H."/>
            <person name="Grimwood J."/>
            <person name="Jabbari K."/>
            <person name="Kuo A."/>
            <person name="Maheswari U."/>
            <person name="Martens C."/>
            <person name="Maumus F."/>
            <person name="Otillar R.P."/>
            <person name="Rayko E."/>
            <person name="Salamov A."/>
            <person name="Vandepoele K."/>
            <person name="Beszteri B."/>
            <person name="Gruber A."/>
            <person name="Heijde M."/>
            <person name="Katinka M."/>
            <person name="Mock T."/>
            <person name="Valentin K."/>
            <person name="Verret F."/>
            <person name="Berges J.A."/>
            <person name="Brownlee C."/>
            <person name="Cadoret J.P."/>
            <person name="Chiovitti A."/>
            <person name="Choi C.J."/>
            <person name="Coesel S."/>
            <person name="De Martino A."/>
            <person name="Detter J.C."/>
            <person name="Durkin C."/>
            <person name="Falciatore A."/>
            <person name="Fournet J."/>
            <person name="Haruta M."/>
            <person name="Huysman M.J."/>
            <person name="Jenkins B.D."/>
            <person name="Jiroutova K."/>
            <person name="Jorgensen R.E."/>
            <person name="Joubert Y."/>
            <person name="Kaplan A."/>
            <person name="Kroger N."/>
            <person name="Kroth P.G."/>
            <person name="La Roche J."/>
            <person name="Lindquist E."/>
            <person name="Lommer M."/>
            <person name="Martin-Jezequel V."/>
            <person name="Lopez P.J."/>
            <person name="Lucas S."/>
            <person name="Mangogna M."/>
            <person name="McGinnis K."/>
            <person name="Medlin L.K."/>
            <person name="Montsant A."/>
            <person name="Oudot-Le Secq M.P."/>
            <person name="Napoli C."/>
            <person name="Obornik M."/>
            <person name="Parker M.S."/>
            <person name="Petit J.L."/>
            <person name="Porcel B.M."/>
            <person name="Poulsen N."/>
            <person name="Robison M."/>
            <person name="Rychlewski L."/>
            <person name="Rynearson T.A."/>
            <person name="Schmutz J."/>
            <person name="Shapiro H."/>
            <person name="Siaut M."/>
            <person name="Stanley M."/>
            <person name="Sussman M.R."/>
            <person name="Taylor A.R."/>
            <person name="Vardi A."/>
            <person name="von Dassow P."/>
            <person name="Vyverman W."/>
            <person name="Willis A."/>
            <person name="Wyrwicz L.S."/>
            <person name="Rokhsar D.S."/>
            <person name="Weissenbach J."/>
            <person name="Armbrust E.V."/>
            <person name="Green B.R."/>
            <person name="Van de Peer Y."/>
            <person name="Grigoriev I.V."/>
        </authorList>
    </citation>
    <scope>NUCLEOTIDE SEQUENCE [LARGE SCALE GENOMIC DNA]</scope>
    <source>
        <strain evidence="2 3">CCMP1335</strain>
    </source>
</reference>
<keyword evidence="1" id="KW-0812">Transmembrane</keyword>
<proteinExistence type="predicted"/>
<dbReference type="eggNOG" id="ENOG502RZPE">
    <property type="taxonomic scope" value="Eukaryota"/>
</dbReference>
<dbReference type="PANTHER" id="PTHR48100:SF33">
    <property type="entry name" value="PEPTIDASE S54 RHOMBOID DOMAIN-CONTAINING PROTEIN"/>
    <property type="match status" value="1"/>
</dbReference>
<keyword evidence="1" id="KW-0472">Membrane</keyword>
<dbReference type="Gene3D" id="3.40.50.1240">
    <property type="entry name" value="Phosphoglycerate mutase-like"/>
    <property type="match status" value="1"/>
</dbReference>
<dbReference type="RefSeq" id="XP_002295005.1">
    <property type="nucleotide sequence ID" value="XM_002294969.1"/>
</dbReference>